<keyword evidence="1" id="KW-0472">Membrane</keyword>
<keyword evidence="1" id="KW-0812">Transmembrane</keyword>
<dbReference type="EMBL" id="CP044222">
    <property type="protein sequence ID" value="QEW06234.1"/>
    <property type="molecule type" value="Genomic_DNA"/>
</dbReference>
<feature type="signal peptide" evidence="2">
    <location>
        <begin position="1"/>
        <end position="19"/>
    </location>
</feature>
<gene>
    <name evidence="3" type="ORF">F5I99_06830</name>
</gene>
<feature type="chain" id="PRO_5023842429" description="VPLPA-CTERM sorting domain-containing protein" evidence="2">
    <location>
        <begin position="20"/>
        <end position="191"/>
    </location>
</feature>
<dbReference type="Proteomes" id="UP000325606">
    <property type="component" value="Chromosome"/>
</dbReference>
<reference evidence="3 4" key="1">
    <citation type="submission" date="2019-09" db="EMBL/GenBank/DDBJ databases">
        <title>Nitrincola iocasae sp. nov., a bacterium isolated from the sediment collected at a cold seep field in South China Sea.</title>
        <authorList>
            <person name="Zhang H."/>
            <person name="Wang H."/>
            <person name="Li C."/>
        </authorList>
    </citation>
    <scope>NUCLEOTIDE SEQUENCE [LARGE SCALE GENOMIC DNA]</scope>
    <source>
        <strain evidence="3 4">KXZD1103</strain>
    </source>
</reference>
<protein>
    <recommendedName>
        <fullName evidence="5">VPLPA-CTERM sorting domain-containing protein</fullName>
    </recommendedName>
</protein>
<keyword evidence="2" id="KW-0732">Signal</keyword>
<dbReference type="AlphaFoldDB" id="A0A5J6LC26"/>
<dbReference type="KEGG" id="nik:F5I99_06830"/>
<evidence type="ECO:0000313" key="3">
    <source>
        <dbReference type="EMBL" id="QEW06234.1"/>
    </source>
</evidence>
<feature type="transmembrane region" description="Helical" evidence="1">
    <location>
        <begin position="161"/>
        <end position="178"/>
    </location>
</feature>
<evidence type="ECO:0000256" key="2">
    <source>
        <dbReference type="SAM" id="SignalP"/>
    </source>
</evidence>
<organism evidence="3 4">
    <name type="scientific">Nitrincola iocasae</name>
    <dbReference type="NCBI Taxonomy" id="2614693"/>
    <lineage>
        <taxon>Bacteria</taxon>
        <taxon>Pseudomonadati</taxon>
        <taxon>Pseudomonadota</taxon>
        <taxon>Gammaproteobacteria</taxon>
        <taxon>Oceanospirillales</taxon>
        <taxon>Oceanospirillaceae</taxon>
        <taxon>Nitrincola</taxon>
    </lineage>
</organism>
<name>A0A5J6LC26_9GAMM</name>
<evidence type="ECO:0000256" key="1">
    <source>
        <dbReference type="SAM" id="Phobius"/>
    </source>
</evidence>
<sequence length="191" mass="19324">MKKMLLALVLMLASFAVSAASISIGNPTVSPGNFYIGSPGYTNTTLTDTLRTDTIQSGYAILGGQLSTSWALSSDVDASFSLGVSGTGTSGMASWTVSILNSGGDLLTSGSLGSVFESLMISAGDTLTAVIAGTISSNIFASKSFSASLALSSIQIAETPLPAAIWLFGSVLLGGLAMRRRKAQQVAAVVA</sequence>
<proteinExistence type="predicted"/>
<evidence type="ECO:0000313" key="4">
    <source>
        <dbReference type="Proteomes" id="UP000325606"/>
    </source>
</evidence>
<keyword evidence="4" id="KW-1185">Reference proteome</keyword>
<keyword evidence="1" id="KW-1133">Transmembrane helix</keyword>
<dbReference type="RefSeq" id="WP_151054373.1">
    <property type="nucleotide sequence ID" value="NZ_CP044222.1"/>
</dbReference>
<accession>A0A5J6LC26</accession>
<evidence type="ECO:0008006" key="5">
    <source>
        <dbReference type="Google" id="ProtNLM"/>
    </source>
</evidence>